<dbReference type="NCBIfam" id="NF005559">
    <property type="entry name" value="PRK07231.1"/>
    <property type="match status" value="1"/>
</dbReference>
<evidence type="ECO:0000256" key="2">
    <source>
        <dbReference type="ARBA" id="ARBA00023002"/>
    </source>
</evidence>
<dbReference type="PROSITE" id="PS00061">
    <property type="entry name" value="ADH_SHORT"/>
    <property type="match status" value="1"/>
</dbReference>
<dbReference type="PRINTS" id="PR00080">
    <property type="entry name" value="SDRFAMILY"/>
</dbReference>
<name>A0A2K2G1K4_9SPHN</name>
<dbReference type="InterPro" id="IPR020904">
    <property type="entry name" value="Sc_DH/Rdtase_CS"/>
</dbReference>
<dbReference type="PRINTS" id="PR00081">
    <property type="entry name" value="GDHRDH"/>
</dbReference>
<dbReference type="InterPro" id="IPR002347">
    <property type="entry name" value="SDR_fam"/>
</dbReference>
<evidence type="ECO:0000313" key="3">
    <source>
        <dbReference type="EMBL" id="PNU04925.1"/>
    </source>
</evidence>
<evidence type="ECO:0000313" key="4">
    <source>
        <dbReference type="Proteomes" id="UP000236327"/>
    </source>
</evidence>
<reference evidence="3 4" key="1">
    <citation type="submission" date="2016-05" db="EMBL/GenBank/DDBJ databases">
        <title>Complete genome sequence of Novosphingobium guangzhouense SA925(T).</title>
        <authorList>
            <person name="Sha S."/>
        </authorList>
    </citation>
    <scope>NUCLEOTIDE SEQUENCE [LARGE SCALE GENOMIC DNA]</scope>
    <source>
        <strain evidence="3 4">SA925</strain>
    </source>
</reference>
<protein>
    <submittedName>
        <fullName evidence="3">Oxidoreductase</fullName>
    </submittedName>
</protein>
<sequence>MNELNEKVAIVTGAASGIGAAIARDLSALGASVVVADFDEDGARALSDELGDSSAAFRIDVADAAANEALVAFTCERFGKLDLAVNNAGIGGAPHKLADVPLEDWRRVLDVDLNSVFYAMKYQIPAMIANGGGAIVNMASILGAVGWSTSAAYVTSKHALLGMTKVAALDYADAGIRVNAVGPGFVDTPAVRNGMDPDVVAQLASKHALNRLARPEEIAAVTSFLLSDRASFVTGAYYPVDGGYLAV</sequence>
<keyword evidence="2" id="KW-0560">Oxidoreductase</keyword>
<dbReference type="Proteomes" id="UP000236327">
    <property type="component" value="Unassembled WGS sequence"/>
</dbReference>
<dbReference type="FunFam" id="3.40.50.720:FF:000084">
    <property type="entry name" value="Short-chain dehydrogenase reductase"/>
    <property type="match status" value="1"/>
</dbReference>
<dbReference type="PANTHER" id="PTHR24321:SF8">
    <property type="entry name" value="ESTRADIOL 17-BETA-DEHYDROGENASE 8-RELATED"/>
    <property type="match status" value="1"/>
</dbReference>
<dbReference type="OrthoDB" id="9792355at2"/>
<accession>A0A2K2G1K4</accession>
<dbReference type="SUPFAM" id="SSF51735">
    <property type="entry name" value="NAD(P)-binding Rossmann-fold domains"/>
    <property type="match status" value="1"/>
</dbReference>
<keyword evidence="4" id="KW-1185">Reference proteome</keyword>
<dbReference type="InterPro" id="IPR036291">
    <property type="entry name" value="NAD(P)-bd_dom_sf"/>
</dbReference>
<dbReference type="PANTHER" id="PTHR24321">
    <property type="entry name" value="DEHYDROGENASES, SHORT CHAIN"/>
    <property type="match status" value="1"/>
</dbReference>
<comment type="caution">
    <text evidence="3">The sequence shown here is derived from an EMBL/GenBank/DDBJ whole genome shotgun (WGS) entry which is preliminary data.</text>
</comment>
<dbReference type="Pfam" id="PF13561">
    <property type="entry name" value="adh_short_C2"/>
    <property type="match status" value="1"/>
</dbReference>
<evidence type="ECO:0000256" key="1">
    <source>
        <dbReference type="ARBA" id="ARBA00006484"/>
    </source>
</evidence>
<comment type="similarity">
    <text evidence="1">Belongs to the short-chain dehydrogenases/reductases (SDR) family.</text>
</comment>
<dbReference type="Gene3D" id="3.40.50.720">
    <property type="entry name" value="NAD(P)-binding Rossmann-like Domain"/>
    <property type="match status" value="1"/>
</dbReference>
<organism evidence="3 4">
    <name type="scientific">Novosphingobium guangzhouense</name>
    <dbReference type="NCBI Taxonomy" id="1850347"/>
    <lineage>
        <taxon>Bacteria</taxon>
        <taxon>Pseudomonadati</taxon>
        <taxon>Pseudomonadota</taxon>
        <taxon>Alphaproteobacteria</taxon>
        <taxon>Sphingomonadales</taxon>
        <taxon>Sphingomonadaceae</taxon>
        <taxon>Novosphingobium</taxon>
    </lineage>
</organism>
<dbReference type="AlphaFoldDB" id="A0A2K2G1K4"/>
<dbReference type="RefSeq" id="WP_103095589.1">
    <property type="nucleotide sequence ID" value="NZ_LYMM01000029.1"/>
</dbReference>
<dbReference type="EMBL" id="LYMM01000029">
    <property type="protein sequence ID" value="PNU04925.1"/>
    <property type="molecule type" value="Genomic_DNA"/>
</dbReference>
<dbReference type="GO" id="GO:0016491">
    <property type="term" value="F:oxidoreductase activity"/>
    <property type="evidence" value="ECO:0007669"/>
    <property type="project" value="UniProtKB-KW"/>
</dbReference>
<gene>
    <name evidence="3" type="ORF">A8V01_03530</name>
</gene>
<proteinExistence type="inferred from homology"/>